<evidence type="ECO:0000256" key="1">
    <source>
        <dbReference type="ARBA" id="ARBA00022448"/>
    </source>
</evidence>
<comment type="caution">
    <text evidence="5">The sequence shown here is derived from an EMBL/GenBank/DDBJ whole genome shotgun (WGS) entry which is preliminary data.</text>
</comment>
<dbReference type="SUPFAM" id="SSF52540">
    <property type="entry name" value="P-loop containing nucleoside triphosphate hydrolases"/>
    <property type="match status" value="1"/>
</dbReference>
<dbReference type="PANTHER" id="PTHR42939:SF3">
    <property type="entry name" value="ABC TRANSPORTER ATP-BINDING COMPONENT"/>
    <property type="match status" value="1"/>
</dbReference>
<dbReference type="Proteomes" id="UP000886886">
    <property type="component" value="Unassembled WGS sequence"/>
</dbReference>
<organism evidence="5 6">
    <name type="scientific">Candidatus Limivivens merdigallinarum</name>
    <dbReference type="NCBI Taxonomy" id="2840859"/>
    <lineage>
        <taxon>Bacteria</taxon>
        <taxon>Bacillati</taxon>
        <taxon>Bacillota</taxon>
        <taxon>Clostridia</taxon>
        <taxon>Lachnospirales</taxon>
        <taxon>Lachnospiraceae</taxon>
        <taxon>Lachnospiraceae incertae sedis</taxon>
        <taxon>Candidatus Limivivens</taxon>
    </lineage>
</organism>
<dbReference type="EMBL" id="DVFT01000173">
    <property type="protein sequence ID" value="HIQ97229.1"/>
    <property type="molecule type" value="Genomic_DNA"/>
</dbReference>
<dbReference type="InterPro" id="IPR003439">
    <property type="entry name" value="ABC_transporter-like_ATP-bd"/>
</dbReference>
<sequence>MLQVKNLKKTYGAFSLDVSLEVQEGSITGLIGQNGVGKSTIFKAILGLIAREGGTIRLFGKETKNFDREDKERLGVVLPDSGFSSYLTIQDIIPILASLYPRFEEKRFLEKCRSFQLPLDKKIKEFSTGMKGKLKILAAISHRADFLFLDEPTAGLDVTARDELLDILREYMEEKENRSILISSHISTDLEGLCDDLYMIQDGRIVLHEDTDVLLGDYALLKVTEEQYRTLEKRYLQKKMKQSYGYSCLTSQKQFYLENYPGITVENGSIDEVITMLVKGESI</sequence>
<protein>
    <submittedName>
        <fullName evidence="5">ABC transporter ATP-binding protein</fullName>
    </submittedName>
</protein>
<evidence type="ECO:0000256" key="3">
    <source>
        <dbReference type="ARBA" id="ARBA00022840"/>
    </source>
</evidence>
<dbReference type="CDD" id="cd03230">
    <property type="entry name" value="ABC_DR_subfamily_A"/>
    <property type="match status" value="1"/>
</dbReference>
<dbReference type="Pfam" id="PF00005">
    <property type="entry name" value="ABC_tran"/>
    <property type="match status" value="1"/>
</dbReference>
<keyword evidence="1" id="KW-0813">Transport</keyword>
<accession>A0A9D0ZWU7</accession>
<evidence type="ECO:0000259" key="4">
    <source>
        <dbReference type="PROSITE" id="PS50893"/>
    </source>
</evidence>
<dbReference type="AlphaFoldDB" id="A0A9D0ZWU7"/>
<dbReference type="InterPro" id="IPR051782">
    <property type="entry name" value="ABC_Transporter_VariousFunc"/>
</dbReference>
<dbReference type="InterPro" id="IPR027417">
    <property type="entry name" value="P-loop_NTPase"/>
</dbReference>
<gene>
    <name evidence="5" type="ORF">IAB26_11780</name>
</gene>
<dbReference type="InterPro" id="IPR003593">
    <property type="entry name" value="AAA+_ATPase"/>
</dbReference>
<keyword evidence="2" id="KW-0547">Nucleotide-binding</keyword>
<keyword evidence="3 5" id="KW-0067">ATP-binding</keyword>
<evidence type="ECO:0000313" key="6">
    <source>
        <dbReference type="Proteomes" id="UP000886886"/>
    </source>
</evidence>
<dbReference type="PROSITE" id="PS50893">
    <property type="entry name" value="ABC_TRANSPORTER_2"/>
    <property type="match status" value="1"/>
</dbReference>
<evidence type="ECO:0000256" key="2">
    <source>
        <dbReference type="ARBA" id="ARBA00022741"/>
    </source>
</evidence>
<name>A0A9D0ZWU7_9FIRM</name>
<reference evidence="5" key="1">
    <citation type="submission" date="2020-10" db="EMBL/GenBank/DDBJ databases">
        <authorList>
            <person name="Gilroy R."/>
        </authorList>
    </citation>
    <scope>NUCLEOTIDE SEQUENCE</scope>
    <source>
        <strain evidence="5">ChiSjej3B21-11622</strain>
    </source>
</reference>
<dbReference type="Gene3D" id="3.40.50.300">
    <property type="entry name" value="P-loop containing nucleotide triphosphate hydrolases"/>
    <property type="match status" value="1"/>
</dbReference>
<dbReference type="SMART" id="SM00382">
    <property type="entry name" value="AAA"/>
    <property type="match status" value="1"/>
</dbReference>
<evidence type="ECO:0000313" key="5">
    <source>
        <dbReference type="EMBL" id="HIQ97229.1"/>
    </source>
</evidence>
<dbReference type="GO" id="GO:0005524">
    <property type="term" value="F:ATP binding"/>
    <property type="evidence" value="ECO:0007669"/>
    <property type="project" value="UniProtKB-KW"/>
</dbReference>
<feature type="domain" description="ABC transporter" evidence="4">
    <location>
        <begin position="2"/>
        <end position="227"/>
    </location>
</feature>
<dbReference type="PANTHER" id="PTHR42939">
    <property type="entry name" value="ABC TRANSPORTER ATP-BINDING PROTEIN ALBC-RELATED"/>
    <property type="match status" value="1"/>
</dbReference>
<proteinExistence type="predicted"/>
<dbReference type="GO" id="GO:0016887">
    <property type="term" value="F:ATP hydrolysis activity"/>
    <property type="evidence" value="ECO:0007669"/>
    <property type="project" value="InterPro"/>
</dbReference>
<reference evidence="5" key="2">
    <citation type="journal article" date="2021" name="PeerJ">
        <title>Extensive microbial diversity within the chicken gut microbiome revealed by metagenomics and culture.</title>
        <authorList>
            <person name="Gilroy R."/>
            <person name="Ravi A."/>
            <person name="Getino M."/>
            <person name="Pursley I."/>
            <person name="Horton D.L."/>
            <person name="Alikhan N.F."/>
            <person name="Baker D."/>
            <person name="Gharbi K."/>
            <person name="Hall N."/>
            <person name="Watson M."/>
            <person name="Adriaenssens E.M."/>
            <person name="Foster-Nyarko E."/>
            <person name="Jarju S."/>
            <person name="Secka A."/>
            <person name="Antonio M."/>
            <person name="Oren A."/>
            <person name="Chaudhuri R.R."/>
            <person name="La Ragione R."/>
            <person name="Hildebrand F."/>
            <person name="Pallen M.J."/>
        </authorList>
    </citation>
    <scope>NUCLEOTIDE SEQUENCE</scope>
    <source>
        <strain evidence="5">ChiSjej3B21-11622</strain>
    </source>
</reference>